<evidence type="ECO:0000313" key="1">
    <source>
        <dbReference type="EMBL" id="MBA8822761.1"/>
    </source>
</evidence>
<gene>
    <name evidence="1" type="ORF">FHX42_000090</name>
</gene>
<dbReference type="AlphaFoldDB" id="A0A839DUE0"/>
<protein>
    <recommendedName>
        <fullName evidence="3">ESX-1 secretion-associated protein</fullName>
    </recommendedName>
</protein>
<organism evidence="1 2">
    <name type="scientific">Halosaccharopolyspora lacisalsi</name>
    <dbReference type="NCBI Taxonomy" id="1000566"/>
    <lineage>
        <taxon>Bacteria</taxon>
        <taxon>Bacillati</taxon>
        <taxon>Actinomycetota</taxon>
        <taxon>Actinomycetes</taxon>
        <taxon>Pseudonocardiales</taxon>
        <taxon>Pseudonocardiaceae</taxon>
        <taxon>Halosaccharopolyspora</taxon>
    </lineage>
</organism>
<dbReference type="RefSeq" id="WP_182542113.1">
    <property type="nucleotide sequence ID" value="NZ_JACGWZ010000001.1"/>
</dbReference>
<dbReference type="EMBL" id="JACGWZ010000001">
    <property type="protein sequence ID" value="MBA8822761.1"/>
    <property type="molecule type" value="Genomic_DNA"/>
</dbReference>
<comment type="caution">
    <text evidence="1">The sequence shown here is derived from an EMBL/GenBank/DDBJ whole genome shotgun (WGS) entry which is preliminary data.</text>
</comment>
<evidence type="ECO:0008006" key="3">
    <source>
        <dbReference type="Google" id="ProtNLM"/>
    </source>
</evidence>
<keyword evidence="2" id="KW-1185">Reference proteome</keyword>
<name>A0A839DUE0_9PSEU</name>
<accession>A0A839DUE0</accession>
<dbReference type="Proteomes" id="UP000569329">
    <property type="component" value="Unassembled WGS sequence"/>
</dbReference>
<sequence length="109" mass="11289">MGDGFGVEPEVLRQAASKIFDTVGGADGRKLDSFCGDSGAYGHDALFKAFEEFCSATQLGAEVLVRKAESTGDGLNHAARTYAESDGVANDEMTALVNDLNGSRAPGGK</sequence>
<evidence type="ECO:0000313" key="2">
    <source>
        <dbReference type="Proteomes" id="UP000569329"/>
    </source>
</evidence>
<proteinExistence type="predicted"/>
<reference evidence="1 2" key="1">
    <citation type="submission" date="2020-07" db="EMBL/GenBank/DDBJ databases">
        <title>Sequencing the genomes of 1000 actinobacteria strains.</title>
        <authorList>
            <person name="Klenk H.-P."/>
        </authorList>
    </citation>
    <scope>NUCLEOTIDE SEQUENCE [LARGE SCALE GENOMIC DNA]</scope>
    <source>
        <strain evidence="1 2">DSM 45975</strain>
    </source>
</reference>